<evidence type="ECO:0000256" key="6">
    <source>
        <dbReference type="SAM" id="Phobius"/>
    </source>
</evidence>
<feature type="domain" description="FAD/NAD(P)-binding" evidence="7">
    <location>
        <begin position="6"/>
        <end position="334"/>
    </location>
</feature>
<keyword evidence="9" id="KW-1185">Reference proteome</keyword>
<evidence type="ECO:0000259" key="7">
    <source>
        <dbReference type="Pfam" id="PF07992"/>
    </source>
</evidence>
<dbReference type="AlphaFoldDB" id="Q13IA3"/>
<evidence type="ECO:0000256" key="1">
    <source>
        <dbReference type="ARBA" id="ARBA00001974"/>
    </source>
</evidence>
<protein>
    <submittedName>
        <fullName evidence="8">FAD-dependent pyridine nucleotide-disulfide oxidoreductase</fullName>
        <ecNumber evidence="8">1.6.99.3</ecNumber>
    </submittedName>
</protein>
<dbReference type="SUPFAM" id="SSF51905">
    <property type="entry name" value="FAD/NAD(P)-binding domain"/>
    <property type="match status" value="1"/>
</dbReference>
<keyword evidence="3" id="KW-0285">Flavoprotein</keyword>
<dbReference type="PRINTS" id="PR00368">
    <property type="entry name" value="FADPNR"/>
</dbReference>
<dbReference type="PANTHER" id="PTHR42913:SF3">
    <property type="entry name" value="64 KDA MITOCHONDRIAL NADH DEHYDROGENASE (EUROFUNG)"/>
    <property type="match status" value="1"/>
</dbReference>
<dbReference type="Gene3D" id="3.50.50.100">
    <property type="match status" value="1"/>
</dbReference>
<feature type="transmembrane region" description="Helical" evidence="6">
    <location>
        <begin position="6"/>
        <end position="24"/>
    </location>
</feature>
<name>Q13IA3_PARXL</name>
<evidence type="ECO:0000313" key="9">
    <source>
        <dbReference type="Proteomes" id="UP000001817"/>
    </source>
</evidence>
<dbReference type="InterPro" id="IPR051169">
    <property type="entry name" value="NADH-Q_oxidoreductase"/>
</dbReference>
<dbReference type="OrthoDB" id="9781621at2"/>
<evidence type="ECO:0000256" key="3">
    <source>
        <dbReference type="ARBA" id="ARBA00022630"/>
    </source>
</evidence>
<reference evidence="8 9" key="1">
    <citation type="journal article" date="2006" name="Proc. Natl. Acad. Sci. U.S.A.">
        <title>Burkholderia xenovorans LB400 harbors a multi-replicon, 9.73-Mbp genome shaped for versatility.</title>
        <authorList>
            <person name="Chain P.S."/>
            <person name="Denef V.J."/>
            <person name="Konstantinidis K.T."/>
            <person name="Vergez L.M."/>
            <person name="Agullo L."/>
            <person name="Reyes V.L."/>
            <person name="Hauser L."/>
            <person name="Cordova M."/>
            <person name="Gomez L."/>
            <person name="Gonzalez M."/>
            <person name="Land M."/>
            <person name="Lao V."/>
            <person name="Larimer F."/>
            <person name="LiPuma J.J."/>
            <person name="Mahenthiralingam E."/>
            <person name="Malfatti S.A."/>
            <person name="Marx C.J."/>
            <person name="Parnell J.J."/>
            <person name="Ramette A."/>
            <person name="Richardson P."/>
            <person name="Seeger M."/>
            <person name="Smith D."/>
            <person name="Spilker T."/>
            <person name="Sul W.J."/>
            <person name="Tsoi T.V."/>
            <person name="Ulrich L.E."/>
            <person name="Zhulin I.B."/>
            <person name="Tiedje J.M."/>
        </authorList>
    </citation>
    <scope>NUCLEOTIDE SEQUENCE [LARGE SCALE GENOMIC DNA]</scope>
    <source>
        <strain evidence="8 9">LB400</strain>
    </source>
</reference>
<dbReference type="GO" id="GO:0003955">
    <property type="term" value="F:NAD(P)H dehydrogenase (quinone) activity"/>
    <property type="evidence" value="ECO:0007669"/>
    <property type="project" value="TreeGrafter"/>
</dbReference>
<comment type="similarity">
    <text evidence="2">Belongs to the NADH dehydrogenase family.</text>
</comment>
<dbReference type="RefSeq" id="WP_011493446.1">
    <property type="nucleotide sequence ID" value="NC_007953.1"/>
</dbReference>
<dbReference type="KEGG" id="bxe:Bxe_C0262"/>
<dbReference type="PANTHER" id="PTHR42913">
    <property type="entry name" value="APOPTOSIS-INDUCING FACTOR 1"/>
    <property type="match status" value="1"/>
</dbReference>
<dbReference type="InterPro" id="IPR036188">
    <property type="entry name" value="FAD/NAD-bd_sf"/>
</dbReference>
<dbReference type="EMBL" id="CP000272">
    <property type="protein sequence ID" value="ABE36186.1"/>
    <property type="molecule type" value="Genomic_DNA"/>
</dbReference>
<keyword evidence="4" id="KW-0274">FAD</keyword>
<gene>
    <name evidence="8" type="ORF">Bxe_C0262</name>
</gene>
<evidence type="ECO:0000256" key="5">
    <source>
        <dbReference type="ARBA" id="ARBA00023002"/>
    </source>
</evidence>
<dbReference type="STRING" id="266265.Bxe_C0262"/>
<dbReference type="InterPro" id="IPR023753">
    <property type="entry name" value="FAD/NAD-binding_dom"/>
</dbReference>
<keyword evidence="5 8" id="KW-0560">Oxidoreductase</keyword>
<dbReference type="Proteomes" id="UP000001817">
    <property type="component" value="Chromosome 3"/>
</dbReference>
<dbReference type="PATRIC" id="fig|266265.5.peg.8044"/>
<dbReference type="EC" id="1.6.99.3" evidence="8"/>
<dbReference type="PRINTS" id="PR00411">
    <property type="entry name" value="PNDRDTASEI"/>
</dbReference>
<dbReference type="Pfam" id="PF07992">
    <property type="entry name" value="Pyr_redox_2"/>
    <property type="match status" value="1"/>
</dbReference>
<dbReference type="eggNOG" id="COG1252">
    <property type="taxonomic scope" value="Bacteria"/>
</dbReference>
<keyword evidence="6" id="KW-0472">Membrane</keyword>
<organism evidence="8 9">
    <name type="scientific">Paraburkholderia xenovorans (strain LB400)</name>
    <dbReference type="NCBI Taxonomy" id="266265"/>
    <lineage>
        <taxon>Bacteria</taxon>
        <taxon>Pseudomonadati</taxon>
        <taxon>Pseudomonadota</taxon>
        <taxon>Betaproteobacteria</taxon>
        <taxon>Burkholderiales</taxon>
        <taxon>Burkholderiaceae</taxon>
        <taxon>Paraburkholderia</taxon>
    </lineage>
</organism>
<evidence type="ECO:0000256" key="2">
    <source>
        <dbReference type="ARBA" id="ARBA00005272"/>
    </source>
</evidence>
<keyword evidence="6" id="KW-0812">Transmembrane</keyword>
<proteinExistence type="inferred from homology"/>
<accession>Q13IA3</accession>
<evidence type="ECO:0000256" key="4">
    <source>
        <dbReference type="ARBA" id="ARBA00022827"/>
    </source>
</evidence>
<sequence length="430" mass="46841">MTQPVRIVIVGGGIAGLLLATRLGNRLGRRGEAHVTLVDRSPTHIWKPMLHTIAAGTTDVHQQQVFYLTHARAHGFTYRPGEMCGIDRDTQQIQLAALAMPNGEVVMGPGTLGYDILVLSTGSRANDFGTPGVPEHCHFIDSQPQAEAFNEAIRSRIVRSVVENEPLRVAIVGAGATGVELAAELSHLLDVASSYGDASIRARLHLGLYESAPRVLTAFPPDISASSEALLRRLGFEVHTRTRVTEARAQRLRLNDGSEVAADLMVWAAGVKAPDFLGKLPGIEASHANQLFVRPTLQTTHDDHIFALGDCASLTPPGNERPLPPTAQVATQQAEHLAKHLPRWLNGEPLPEFTFRDFGALVSLSDYNAFGTLGKFGFFKGGFIRGRFAQISHAMLYRRHQQALHGFGKASLLWTAERINALVQPKIRLK</sequence>
<dbReference type="KEGG" id="bxb:DR64_8169"/>
<evidence type="ECO:0000313" key="8">
    <source>
        <dbReference type="EMBL" id="ABE36186.1"/>
    </source>
</evidence>
<dbReference type="GO" id="GO:0019646">
    <property type="term" value="P:aerobic electron transport chain"/>
    <property type="evidence" value="ECO:0007669"/>
    <property type="project" value="TreeGrafter"/>
</dbReference>
<comment type="cofactor">
    <cofactor evidence="1">
        <name>FAD</name>
        <dbReference type="ChEBI" id="CHEBI:57692"/>
    </cofactor>
</comment>
<keyword evidence="6" id="KW-1133">Transmembrane helix</keyword>